<gene>
    <name evidence="5" type="ORF">NFI95_04140</name>
</gene>
<evidence type="ECO:0000256" key="2">
    <source>
        <dbReference type="ARBA" id="ARBA00023125"/>
    </source>
</evidence>
<name>A0ABT1W437_9PROT</name>
<keyword evidence="1" id="KW-0805">Transcription regulation</keyword>
<organism evidence="5 6">
    <name type="scientific">Endosaccharibacter trunci</name>
    <dbReference type="NCBI Taxonomy" id="2812733"/>
    <lineage>
        <taxon>Bacteria</taxon>
        <taxon>Pseudomonadati</taxon>
        <taxon>Pseudomonadota</taxon>
        <taxon>Alphaproteobacteria</taxon>
        <taxon>Acetobacterales</taxon>
        <taxon>Acetobacteraceae</taxon>
        <taxon>Endosaccharibacter</taxon>
    </lineage>
</organism>
<keyword evidence="2" id="KW-0238">DNA-binding</keyword>
<dbReference type="RefSeq" id="WP_422863080.1">
    <property type="nucleotide sequence ID" value="NZ_JAMSKV010000002.1"/>
</dbReference>
<dbReference type="PANTHER" id="PTHR46796:SF14">
    <property type="entry name" value="TRANSCRIPTIONAL REGULATORY PROTEIN"/>
    <property type="match status" value="1"/>
</dbReference>
<comment type="caution">
    <text evidence="5">The sequence shown here is derived from an EMBL/GenBank/DDBJ whole genome shotgun (WGS) entry which is preliminary data.</text>
</comment>
<evidence type="ECO:0000256" key="1">
    <source>
        <dbReference type="ARBA" id="ARBA00023015"/>
    </source>
</evidence>
<reference evidence="5 6" key="1">
    <citation type="submission" date="2022-06" db="EMBL/GenBank/DDBJ databases">
        <title>Endosaccharibacter gen. nov., sp. nov., endophytic bacteria isolated from sugarcane.</title>
        <authorList>
            <person name="Pitiwittayakul N."/>
            <person name="Yukphan P."/>
            <person name="Charoenyingcharoen P."/>
            <person name="Tanasupawat S."/>
        </authorList>
    </citation>
    <scope>NUCLEOTIDE SEQUENCE [LARGE SCALE GENOMIC DNA]</scope>
    <source>
        <strain evidence="5 6">KSS8</strain>
    </source>
</reference>
<proteinExistence type="predicted"/>
<sequence>MANITPQAGPIVISRLVHARPTPDLILATHPEDALEFHIPLVENRHPDLRYGEKRVAAGGACRPGWSYLVDLNAGPTLRLDQPLDHVCVYMSRATLNALAYENGRRRVRDIAQPSFGAPDPVMFHLAQTLLPALASPETASRLFVEYVSLAFYEHIIATYGSLAAAGRRRRASLTSWQVRRVTDCAEATLAASPSIADLARECNLSASHFSSAFRHTFGVTPHQWLLKRRVERAKTMLRNTEASLASIASDCGFSDQSHFSRVFARFEHDTPSDWRRRHHPLGKG</sequence>
<keyword evidence="3" id="KW-0804">Transcription</keyword>
<dbReference type="Pfam" id="PF12833">
    <property type="entry name" value="HTH_18"/>
    <property type="match status" value="1"/>
</dbReference>
<protein>
    <submittedName>
        <fullName evidence="5">AraC family transcriptional regulator</fullName>
    </submittedName>
</protein>
<evidence type="ECO:0000313" key="5">
    <source>
        <dbReference type="EMBL" id="MCQ8277639.1"/>
    </source>
</evidence>
<dbReference type="InterPro" id="IPR009057">
    <property type="entry name" value="Homeodomain-like_sf"/>
</dbReference>
<evidence type="ECO:0000259" key="4">
    <source>
        <dbReference type="PROSITE" id="PS01124"/>
    </source>
</evidence>
<dbReference type="PROSITE" id="PS01124">
    <property type="entry name" value="HTH_ARAC_FAMILY_2"/>
    <property type="match status" value="1"/>
</dbReference>
<dbReference type="SUPFAM" id="SSF46689">
    <property type="entry name" value="Homeodomain-like"/>
    <property type="match status" value="2"/>
</dbReference>
<evidence type="ECO:0000313" key="6">
    <source>
        <dbReference type="Proteomes" id="UP001524587"/>
    </source>
</evidence>
<keyword evidence="6" id="KW-1185">Reference proteome</keyword>
<dbReference type="InterPro" id="IPR050204">
    <property type="entry name" value="AraC_XylS_family_regulators"/>
</dbReference>
<dbReference type="SMART" id="SM00342">
    <property type="entry name" value="HTH_ARAC"/>
    <property type="match status" value="1"/>
</dbReference>
<evidence type="ECO:0000256" key="3">
    <source>
        <dbReference type="ARBA" id="ARBA00023163"/>
    </source>
</evidence>
<feature type="domain" description="HTH araC/xylS-type" evidence="4">
    <location>
        <begin position="180"/>
        <end position="278"/>
    </location>
</feature>
<dbReference type="Proteomes" id="UP001524587">
    <property type="component" value="Unassembled WGS sequence"/>
</dbReference>
<dbReference type="InterPro" id="IPR018060">
    <property type="entry name" value="HTH_AraC"/>
</dbReference>
<accession>A0ABT1W437</accession>
<dbReference type="EMBL" id="JAMSKV010000002">
    <property type="protein sequence ID" value="MCQ8277639.1"/>
    <property type="molecule type" value="Genomic_DNA"/>
</dbReference>
<dbReference type="PANTHER" id="PTHR46796">
    <property type="entry name" value="HTH-TYPE TRANSCRIPTIONAL ACTIVATOR RHAS-RELATED"/>
    <property type="match status" value="1"/>
</dbReference>
<dbReference type="Gene3D" id="1.10.10.60">
    <property type="entry name" value="Homeodomain-like"/>
    <property type="match status" value="2"/>
</dbReference>